<evidence type="ECO:0000313" key="2">
    <source>
        <dbReference type="Proteomes" id="UP000015927"/>
    </source>
</evidence>
<dbReference type="Proteomes" id="UP000015927">
    <property type="component" value="Chromosome"/>
</dbReference>
<dbReference type="AlphaFoldDB" id="A0A826I0P7"/>
<evidence type="ECO:0000313" key="1">
    <source>
        <dbReference type="EMBL" id="EEQ67085.1"/>
    </source>
</evidence>
<dbReference type="EMBL" id="CP002391">
    <property type="protein sequence ID" value="EEQ67085.1"/>
    <property type="molecule type" value="Genomic_DNA"/>
</dbReference>
<accession>A0A826I0P7</accession>
<reference evidence="1 2" key="1">
    <citation type="submission" date="2010-12" db="EMBL/GenBank/DDBJ databases">
        <title>The Genome Sequence of Lactobacillus paracasei subsp. paracasei strain 8700:2.</title>
        <authorList>
            <consortium name="The Broad Institute Genome Sequencing Platform"/>
            <person name="Ward D."/>
            <person name="Earl A."/>
            <person name="Feldgarden M."/>
            <person name="Young S.K."/>
            <person name="Gargeya S."/>
            <person name="Zeng Q."/>
            <person name="Alvarado L."/>
            <person name="Berlin A."/>
            <person name="Bochicchio J."/>
            <person name="Chapman S.B."/>
            <person name="Chen Z."/>
            <person name="Freedman E."/>
            <person name="Gellesch M."/>
            <person name="Goldberg J."/>
            <person name="Griggs A."/>
            <person name="Gujja S."/>
            <person name="Heilman E."/>
            <person name="Heiman D."/>
            <person name="Howarth C."/>
            <person name="Mehta T."/>
            <person name="Neiman D."/>
            <person name="Pearson M."/>
            <person name="Roberts A."/>
            <person name="Saif S."/>
            <person name="Shea T."/>
            <person name="Shenoy N."/>
            <person name="Sisk P."/>
            <person name="Stolte C."/>
            <person name="Sykes S."/>
            <person name="White J."/>
            <person name="Yandava C."/>
            <person name="Saulnier D."/>
            <person name="Haas B."/>
            <person name="Nusbaum C."/>
            <person name="Birren B."/>
        </authorList>
    </citation>
    <scope>NUCLEOTIDE SEQUENCE [LARGE SCALE GENOMIC DNA]</scope>
    <source>
        <strain evidence="1 2">8700:2</strain>
    </source>
</reference>
<organism evidence="1 2">
    <name type="scientific">Lacticaseibacillus paracasei subsp. paracasei 8700:2</name>
    <dbReference type="NCBI Taxonomy" id="537973"/>
    <lineage>
        <taxon>Bacteria</taxon>
        <taxon>Bacillati</taxon>
        <taxon>Bacillota</taxon>
        <taxon>Bacilli</taxon>
        <taxon>Lactobacillales</taxon>
        <taxon>Lactobacillaceae</taxon>
        <taxon>Lacticaseibacillus</taxon>
    </lineage>
</organism>
<sequence length="119" mass="13878">MTNIIEAIRYREVQLKVLSLPNCDSIEGLSFHNLITAIIVDLYKYIAQENREPIKMPQQQSIEIAKQENIRTTFSNMGLIQLIFKKPIFIKRPVAILNKKKANCLYRTHDLIVVCRHIN</sequence>
<name>A0A826I0P7_LACPA</name>
<proteinExistence type="predicted"/>
<gene>
    <name evidence="1" type="ORF">LBPG_02534</name>
</gene>
<dbReference type="KEGG" id="lpi:LBPG_02534"/>
<evidence type="ECO:0008006" key="3">
    <source>
        <dbReference type="Google" id="ProtNLM"/>
    </source>
</evidence>
<protein>
    <recommendedName>
        <fullName evidence="3">Pin-related site-specific recombinase/DNA invertase</fullName>
    </recommendedName>
</protein>